<evidence type="ECO:0000256" key="5">
    <source>
        <dbReference type="ARBA" id="ARBA00022984"/>
    </source>
</evidence>
<dbReference type="InterPro" id="IPR004268">
    <property type="entry name" value="MurJ"/>
</dbReference>
<evidence type="ECO:0000256" key="7">
    <source>
        <dbReference type="ARBA" id="ARBA00023136"/>
    </source>
</evidence>
<feature type="transmembrane region" description="Helical" evidence="8">
    <location>
        <begin position="188"/>
        <end position="206"/>
    </location>
</feature>
<evidence type="ECO:0000313" key="9">
    <source>
        <dbReference type="EMBL" id="MBW3092769.1"/>
    </source>
</evidence>
<dbReference type="PANTHER" id="PTHR47019:SF1">
    <property type="entry name" value="LIPID II FLIPPASE MURJ"/>
    <property type="match status" value="1"/>
</dbReference>
<feature type="transmembrane region" description="Helical" evidence="8">
    <location>
        <begin position="115"/>
        <end position="133"/>
    </location>
</feature>
<feature type="transmembrane region" description="Helical" evidence="8">
    <location>
        <begin position="325"/>
        <end position="347"/>
    </location>
</feature>
<keyword evidence="7 8" id="KW-0472">Membrane</keyword>
<dbReference type="CDD" id="cd13123">
    <property type="entry name" value="MATE_MurJ_like"/>
    <property type="match status" value="1"/>
</dbReference>
<evidence type="ECO:0000313" key="10">
    <source>
        <dbReference type="EMBL" id="MBW3092795.1"/>
    </source>
</evidence>
<feature type="non-terminal residue" evidence="10">
    <location>
        <position position="506"/>
    </location>
</feature>
<protein>
    <submittedName>
        <fullName evidence="10">Murein biosynthesis integral membrane protein MurJ</fullName>
    </submittedName>
</protein>
<keyword evidence="3 8" id="KW-0812">Transmembrane</keyword>
<evidence type="ECO:0000256" key="2">
    <source>
        <dbReference type="ARBA" id="ARBA00022475"/>
    </source>
</evidence>
<keyword evidence="2" id="KW-1003">Cell membrane</keyword>
<sequence>MAAGTAASRVTGQVRTILLAAALGTTGMAANAYQAGAMIPQAVFTLVSGGIFNAVLVPQIVRTLQQKDAEERLNKLITLAIAMLGGITLIMAAATPLLTMLYVRGTPEMMALTNAFTLWCMPQIFFYGLYTVLGQILAAKDHFGTYAWSSVGANLISCAGFTAFIVLFGRSTEQPVAFWTANKLALTAGTWTLGVAFQALILFLPLTRCGIRYRPRFGVAGIGLKSMGSVAGWSVGIVILDQLVNIITTNITTSAPDQAHATMGLNMLDVAGNATYQNAFTLYMLPYSLIAVSVATALFPKISRAIADHDIPDARDALSQSLRSVGVLMVFFTVAFIVMPVPIILALLPSVSVKEAMLIATPLTMLGLGLPVSSAYLIIQRTFYAFEDGRTPFLFMLLFNAMFVVLVLGGAAMTSPTMWVAIVGVGSAVGHLLAFPFLIPSLRRRFEGRLDGRRILASYGKAIVAGSAAVIVGVLLRRPVYALLGVMSSADRAAAGSRDAAAADGG</sequence>
<evidence type="ECO:0000313" key="11">
    <source>
        <dbReference type="Proteomes" id="UP000700815"/>
    </source>
</evidence>
<organism evidence="10 11">
    <name type="scientific">Bifidobacterium miconis</name>
    <dbReference type="NCBI Taxonomy" id="2834435"/>
    <lineage>
        <taxon>Bacteria</taxon>
        <taxon>Bacillati</taxon>
        <taxon>Actinomycetota</taxon>
        <taxon>Actinomycetes</taxon>
        <taxon>Bifidobacteriales</taxon>
        <taxon>Bifidobacteriaceae</taxon>
        <taxon>Bifidobacterium</taxon>
    </lineage>
</organism>
<name>A0ABS6WFJ7_9BIFI</name>
<dbReference type="Proteomes" id="UP000700815">
    <property type="component" value="Unassembled WGS sequence"/>
</dbReference>
<keyword evidence="4" id="KW-0133">Cell shape</keyword>
<feature type="transmembrane region" description="Helical" evidence="8">
    <location>
        <begin position="145"/>
        <end position="168"/>
    </location>
</feature>
<feature type="transmembrane region" description="Helical" evidence="8">
    <location>
        <begin position="418"/>
        <end position="439"/>
    </location>
</feature>
<proteinExistence type="predicted"/>
<dbReference type="EMBL" id="JAHBBH010000018">
    <property type="protein sequence ID" value="MBW3092795.1"/>
    <property type="molecule type" value="Genomic_DNA"/>
</dbReference>
<feature type="transmembrane region" description="Helical" evidence="8">
    <location>
        <begin position="76"/>
        <end position="103"/>
    </location>
</feature>
<dbReference type="EMBL" id="JAHBBH010000018">
    <property type="protein sequence ID" value="MBW3092769.1"/>
    <property type="molecule type" value="Genomic_DNA"/>
</dbReference>
<dbReference type="PANTHER" id="PTHR47019">
    <property type="entry name" value="LIPID II FLIPPASE MURJ"/>
    <property type="match status" value="1"/>
</dbReference>
<comment type="caution">
    <text evidence="10">The sequence shown here is derived from an EMBL/GenBank/DDBJ whole genome shotgun (WGS) entry which is preliminary data.</text>
</comment>
<feature type="transmembrane region" description="Helical" evidence="8">
    <location>
        <begin position="280"/>
        <end position="299"/>
    </location>
</feature>
<evidence type="ECO:0000256" key="4">
    <source>
        <dbReference type="ARBA" id="ARBA00022960"/>
    </source>
</evidence>
<evidence type="ECO:0000256" key="6">
    <source>
        <dbReference type="ARBA" id="ARBA00022989"/>
    </source>
</evidence>
<keyword evidence="11" id="KW-1185">Reference proteome</keyword>
<keyword evidence="5" id="KW-0573">Peptidoglycan synthesis</keyword>
<keyword evidence="6 8" id="KW-1133">Transmembrane helix</keyword>
<reference evidence="10 11" key="1">
    <citation type="submission" date="2021-05" db="EMBL/GenBank/DDBJ databases">
        <title>Phylogenetic classification of ten novel species belonging to the genus Bifidobacterium comprising B. colchicus sp. nov., B. abeli sp. nov., B. bicoloris sp. nov., B. guerezis sp. nov., B. rosaliae sp. nov., B. santillanensis sp. nov., B. argentati sp. nov., B. amazzoni sp. nov., B. pluviali sp. nov., and B. pinnaculum sp. nov.</title>
        <authorList>
            <person name="Lugli G.A."/>
            <person name="Ruiz Garcia L."/>
            <person name="Margolles A."/>
            <person name="Ventura M."/>
        </authorList>
    </citation>
    <scope>NUCLEOTIDE SEQUENCE [LARGE SCALE GENOMIC DNA]</scope>
    <source>
        <strain evidence="10 11">82T10</strain>
    </source>
</reference>
<evidence type="ECO:0000256" key="8">
    <source>
        <dbReference type="SAM" id="Phobius"/>
    </source>
</evidence>
<comment type="subcellular location">
    <subcellularLocation>
        <location evidence="1">Cell membrane</location>
        <topology evidence="1">Multi-pass membrane protein</topology>
    </subcellularLocation>
</comment>
<evidence type="ECO:0000256" key="1">
    <source>
        <dbReference type="ARBA" id="ARBA00004651"/>
    </source>
</evidence>
<feature type="transmembrane region" description="Helical" evidence="8">
    <location>
        <begin position="391"/>
        <end position="412"/>
    </location>
</feature>
<dbReference type="Pfam" id="PF03023">
    <property type="entry name" value="MurJ"/>
    <property type="match status" value="1"/>
</dbReference>
<gene>
    <name evidence="9" type="ORF">KIH79_07425</name>
    <name evidence="10" type="ORF">KIH79_07605</name>
</gene>
<feature type="transmembrane region" description="Helical" evidence="8">
    <location>
        <begin position="359"/>
        <end position="379"/>
    </location>
</feature>
<evidence type="ECO:0000256" key="3">
    <source>
        <dbReference type="ARBA" id="ARBA00022692"/>
    </source>
</evidence>
<accession>A0ABS6WFJ7</accession>
<feature type="transmembrane region" description="Helical" evidence="8">
    <location>
        <begin position="218"/>
        <end position="240"/>
    </location>
</feature>
<feature type="transmembrane region" description="Helical" evidence="8">
    <location>
        <begin position="459"/>
        <end position="476"/>
    </location>
</feature>
<feature type="transmembrane region" description="Helical" evidence="8">
    <location>
        <begin position="42"/>
        <end position="64"/>
    </location>
</feature>
<dbReference type="InterPro" id="IPR051050">
    <property type="entry name" value="Lipid_II_flippase_MurJ/MviN"/>
</dbReference>